<evidence type="ECO:0000313" key="3">
    <source>
        <dbReference type="EMBL" id="MCL6728947.1"/>
    </source>
</evidence>
<dbReference type="Gene3D" id="3.40.710.10">
    <property type="entry name" value="DD-peptidase/beta-lactamase superfamily"/>
    <property type="match status" value="1"/>
</dbReference>
<comment type="caution">
    <text evidence="3">The sequence shown here is derived from an EMBL/GenBank/DDBJ whole genome shotgun (WGS) entry which is preliminary data.</text>
</comment>
<dbReference type="Proteomes" id="UP001165342">
    <property type="component" value="Unassembled WGS sequence"/>
</dbReference>
<dbReference type="InterPro" id="IPR050491">
    <property type="entry name" value="AmpC-like"/>
</dbReference>
<accession>A0ABT0RZD2</accession>
<feature type="signal peptide" evidence="1">
    <location>
        <begin position="1"/>
        <end position="27"/>
    </location>
</feature>
<evidence type="ECO:0000256" key="1">
    <source>
        <dbReference type="SAM" id="SignalP"/>
    </source>
</evidence>
<feature type="domain" description="Beta-lactamase-related" evidence="2">
    <location>
        <begin position="41"/>
        <end position="352"/>
    </location>
</feature>
<keyword evidence="1" id="KW-0732">Signal</keyword>
<dbReference type="RefSeq" id="WP_249830438.1">
    <property type="nucleotide sequence ID" value="NZ_JAMGBE010000001.1"/>
</dbReference>
<gene>
    <name evidence="3" type="ORF">LZ538_02620</name>
</gene>
<organism evidence="3 4">
    <name type="scientific">Sphingomonas hankyongi</name>
    <dbReference type="NCBI Taxonomy" id="2908209"/>
    <lineage>
        <taxon>Bacteria</taxon>
        <taxon>Pseudomonadati</taxon>
        <taxon>Pseudomonadota</taxon>
        <taxon>Alphaproteobacteria</taxon>
        <taxon>Sphingomonadales</taxon>
        <taxon>Sphingomonadaceae</taxon>
        <taxon>Sphingomonas</taxon>
    </lineage>
</organism>
<evidence type="ECO:0000259" key="2">
    <source>
        <dbReference type="Pfam" id="PF00144"/>
    </source>
</evidence>
<dbReference type="InterPro" id="IPR012338">
    <property type="entry name" value="Beta-lactam/transpept-like"/>
</dbReference>
<dbReference type="EMBL" id="JAMGBE010000001">
    <property type="protein sequence ID" value="MCL6728947.1"/>
    <property type="molecule type" value="Genomic_DNA"/>
</dbReference>
<proteinExistence type="predicted"/>
<evidence type="ECO:0000313" key="4">
    <source>
        <dbReference type="Proteomes" id="UP001165342"/>
    </source>
</evidence>
<name>A0ABT0RZD2_9SPHN</name>
<sequence>MLATRRTFAIGSLSAIAALQIPTRAFAQASGGMGAALDSIRAYAEAHRRRYGLPGLTLALTTPDGLNTVLNFGLADADARAPIGSDTLFQIGSISKCFVGALLHQYASEGRFKLSDRLNALLPSVPLPEGNAVTVQHLLDHVAGLPGDAPAFPDGGLWTAYAPGAHWHYSNTGYDILGKLAEHVGGKPLAQLLRDRMFVPLGMRRSRGAITWADRPQYAQGYDAADMSAPWVWGTPLEPSAWVDVTFGAGSIGSTGDDMVLFLRSLANAAQGKGGLGLGPQQGLAFTRQAVPSDTPGMRYGNGLMHVANAGRSYLHHTGGMVSFSSSFHLDVANGIGAFASTNLSGFAGYRPRLLTRFAVDALTHAGAGRPLPSPPPFDTPLTNAASYVGRYSGPAGEFEIRAGSPLTIVAGGESAPLQSWGGETFRTLHPAFRFFSLLFERKGTTVSRAHWGPASFVRAGSGAALTASDPELAKLAGRFVNDSPWWGTNVIVERGGKLWLGTETPLTRISNNVWRVGEESWSPERAAFTDFIDGRPQTLIFSGEKFLRHDV</sequence>
<dbReference type="PANTHER" id="PTHR46825">
    <property type="entry name" value="D-ALANYL-D-ALANINE-CARBOXYPEPTIDASE/ENDOPEPTIDASE AMPH"/>
    <property type="match status" value="1"/>
</dbReference>
<dbReference type="SUPFAM" id="SSF56601">
    <property type="entry name" value="beta-lactamase/transpeptidase-like"/>
    <property type="match status" value="1"/>
</dbReference>
<reference evidence="3" key="1">
    <citation type="submission" date="2022-05" db="EMBL/GenBank/DDBJ databases">
        <authorList>
            <person name="Jo J.-H."/>
            <person name="Im W.-T."/>
        </authorList>
    </citation>
    <scope>NUCLEOTIDE SEQUENCE</scope>
    <source>
        <strain evidence="3">SE220</strain>
    </source>
</reference>
<protein>
    <submittedName>
        <fullName evidence="3">Beta-lactamase family protein</fullName>
    </submittedName>
</protein>
<keyword evidence="4" id="KW-1185">Reference proteome</keyword>
<dbReference type="PANTHER" id="PTHR46825:SF9">
    <property type="entry name" value="BETA-LACTAMASE-RELATED DOMAIN-CONTAINING PROTEIN"/>
    <property type="match status" value="1"/>
</dbReference>
<dbReference type="Pfam" id="PF00144">
    <property type="entry name" value="Beta-lactamase"/>
    <property type="match status" value="1"/>
</dbReference>
<dbReference type="InterPro" id="IPR001466">
    <property type="entry name" value="Beta-lactam-related"/>
</dbReference>
<feature type="chain" id="PRO_5045680658" evidence="1">
    <location>
        <begin position="28"/>
        <end position="552"/>
    </location>
</feature>